<evidence type="ECO:0000313" key="18">
    <source>
        <dbReference type="EMBL" id="EGD77218.1"/>
    </source>
</evidence>
<dbReference type="GO" id="GO:0061630">
    <property type="term" value="F:ubiquitin protein ligase activity"/>
    <property type="evidence" value="ECO:0007669"/>
    <property type="project" value="UniProtKB-EC"/>
</dbReference>
<dbReference type="GO" id="GO:0016567">
    <property type="term" value="P:protein ubiquitination"/>
    <property type="evidence" value="ECO:0007669"/>
    <property type="project" value="UniProtKB-UniRule"/>
</dbReference>
<evidence type="ECO:0000256" key="6">
    <source>
        <dbReference type="ARBA" id="ARBA00022723"/>
    </source>
</evidence>
<keyword evidence="19" id="KW-1185">Reference proteome</keyword>
<dbReference type="GO" id="GO:0005634">
    <property type="term" value="C:nucleus"/>
    <property type="evidence" value="ECO:0007669"/>
    <property type="project" value="UniProtKB-SubCell"/>
</dbReference>
<dbReference type="InterPro" id="IPR017907">
    <property type="entry name" value="Znf_RING_CS"/>
</dbReference>
<evidence type="ECO:0000256" key="3">
    <source>
        <dbReference type="ARBA" id="ARBA00004906"/>
    </source>
</evidence>
<keyword evidence="7 13" id="KW-0863">Zinc-finger</keyword>
<gene>
    <name evidence="18" type="ORF">PTSG_08310</name>
</gene>
<dbReference type="GO" id="GO:0008270">
    <property type="term" value="F:zinc ion binding"/>
    <property type="evidence" value="ECO:0007669"/>
    <property type="project" value="UniProtKB-KW"/>
</dbReference>
<accession>F2UJB9</accession>
<dbReference type="STRING" id="946362.F2UJB9"/>
<dbReference type="PANTHER" id="PTHR23163:SF0">
    <property type="entry name" value="E3 UBIQUITIN-PROTEIN LIGASE BRE1"/>
    <property type="match status" value="1"/>
</dbReference>
<comment type="catalytic activity">
    <reaction evidence="1 14">
        <text>S-ubiquitinyl-[E2 ubiquitin-conjugating enzyme]-L-cysteine + [acceptor protein]-L-lysine = [E2 ubiquitin-conjugating enzyme]-L-cysteine + N(6)-ubiquitinyl-[acceptor protein]-L-lysine.</text>
        <dbReference type="EC" id="2.3.2.27"/>
    </reaction>
</comment>
<dbReference type="SUPFAM" id="SSF57850">
    <property type="entry name" value="RING/U-box"/>
    <property type="match status" value="1"/>
</dbReference>
<evidence type="ECO:0000256" key="11">
    <source>
        <dbReference type="ARBA" id="ARBA00023054"/>
    </source>
</evidence>
<dbReference type="Pfam" id="PF00097">
    <property type="entry name" value="zf-C3HC4"/>
    <property type="match status" value="1"/>
</dbReference>
<dbReference type="GeneID" id="16071119"/>
<keyword evidence="12 14" id="KW-0539">Nucleus</keyword>
<evidence type="ECO:0000256" key="5">
    <source>
        <dbReference type="ARBA" id="ARBA00022679"/>
    </source>
</evidence>
<feature type="region of interest" description="Disordered" evidence="16">
    <location>
        <begin position="278"/>
        <end position="306"/>
    </location>
</feature>
<comment type="pathway">
    <text evidence="3 14">Protein modification; protein ubiquitination.</text>
</comment>
<feature type="compositionally biased region" description="Low complexity" evidence="16">
    <location>
        <begin position="9"/>
        <end position="31"/>
    </location>
</feature>
<dbReference type="PROSITE" id="PS50089">
    <property type="entry name" value="ZF_RING_2"/>
    <property type="match status" value="1"/>
</dbReference>
<keyword evidence="6 14" id="KW-0479">Metal-binding</keyword>
<reference evidence="18" key="1">
    <citation type="submission" date="2009-08" db="EMBL/GenBank/DDBJ databases">
        <title>Annotation of Salpingoeca rosetta.</title>
        <authorList>
            <consortium name="The Broad Institute Genome Sequencing Platform"/>
            <person name="Russ C."/>
            <person name="Cuomo C."/>
            <person name="Burger G."/>
            <person name="Gray M.W."/>
            <person name="Holland P.W.H."/>
            <person name="King N."/>
            <person name="Lang F.B.F."/>
            <person name="Roger A.J."/>
            <person name="Ruiz-Trillo I."/>
            <person name="Young S.K."/>
            <person name="Zeng Q."/>
            <person name="Gargeya S."/>
            <person name="Alvarado L."/>
            <person name="Berlin A."/>
            <person name="Chapman S.B."/>
            <person name="Chen Z."/>
            <person name="Freedman E."/>
            <person name="Gellesch M."/>
            <person name="Goldberg J."/>
            <person name="Griggs A."/>
            <person name="Gujja S."/>
            <person name="Heilman E."/>
            <person name="Heiman D."/>
            <person name="Howarth C."/>
            <person name="Mehta T."/>
            <person name="Neiman D."/>
            <person name="Pearson M."/>
            <person name="Roberts A."/>
            <person name="Saif S."/>
            <person name="Shea T."/>
            <person name="Shenoy N."/>
            <person name="Sisk P."/>
            <person name="Stolte C."/>
            <person name="Sykes S."/>
            <person name="White J."/>
            <person name="Yandava C."/>
            <person name="Haas B."/>
            <person name="Nusbaum C."/>
            <person name="Birren B."/>
        </authorList>
    </citation>
    <scope>NUCLEOTIDE SEQUENCE [LARGE SCALE GENOMIC DNA]</scope>
    <source>
        <strain evidence="18">ATCC 50818</strain>
    </source>
</reference>
<dbReference type="UniPathway" id="UPA00143"/>
<dbReference type="PROSITE" id="PS00518">
    <property type="entry name" value="ZF_RING_1"/>
    <property type="match status" value="1"/>
</dbReference>
<evidence type="ECO:0000256" key="13">
    <source>
        <dbReference type="PROSITE-ProRule" id="PRU00175"/>
    </source>
</evidence>
<evidence type="ECO:0000256" key="2">
    <source>
        <dbReference type="ARBA" id="ARBA00004123"/>
    </source>
</evidence>
<dbReference type="InParanoid" id="F2UJB9"/>
<keyword evidence="8 14" id="KW-0833">Ubl conjugation pathway</keyword>
<feature type="compositionally biased region" description="Low complexity" evidence="16">
    <location>
        <begin position="282"/>
        <end position="306"/>
    </location>
</feature>
<dbReference type="EC" id="2.3.2.27" evidence="14"/>
<feature type="region of interest" description="Disordered" evidence="16">
    <location>
        <begin position="1"/>
        <end position="44"/>
    </location>
</feature>
<evidence type="ECO:0000256" key="8">
    <source>
        <dbReference type="ARBA" id="ARBA00022786"/>
    </source>
</evidence>
<dbReference type="EMBL" id="GL832977">
    <property type="protein sequence ID" value="EGD77218.1"/>
    <property type="molecule type" value="Genomic_DNA"/>
</dbReference>
<evidence type="ECO:0000259" key="17">
    <source>
        <dbReference type="PROSITE" id="PS50089"/>
    </source>
</evidence>
<dbReference type="PANTHER" id="PTHR23163">
    <property type="entry name" value="RING FINGER PROTEIN-RELATED"/>
    <property type="match status" value="1"/>
</dbReference>
<evidence type="ECO:0000256" key="9">
    <source>
        <dbReference type="ARBA" id="ARBA00022833"/>
    </source>
</evidence>
<evidence type="ECO:0000256" key="7">
    <source>
        <dbReference type="ARBA" id="ARBA00022771"/>
    </source>
</evidence>
<dbReference type="OMA" id="CEINEWY"/>
<evidence type="ECO:0000256" key="16">
    <source>
        <dbReference type="SAM" id="MobiDB-lite"/>
    </source>
</evidence>
<evidence type="ECO:0000256" key="1">
    <source>
        <dbReference type="ARBA" id="ARBA00000900"/>
    </source>
</evidence>
<dbReference type="eggNOG" id="KOG0978">
    <property type="taxonomic scope" value="Eukaryota"/>
</dbReference>
<keyword evidence="5 14" id="KW-0808">Transferase</keyword>
<keyword evidence="9 14" id="KW-0862">Zinc</keyword>
<dbReference type="RefSeq" id="XP_004990562.1">
    <property type="nucleotide sequence ID" value="XM_004990505.1"/>
</dbReference>
<keyword evidence="11 14" id="KW-0175">Coiled coil</keyword>
<evidence type="ECO:0000256" key="14">
    <source>
        <dbReference type="RuleBase" id="RU365038"/>
    </source>
</evidence>
<dbReference type="Proteomes" id="UP000007799">
    <property type="component" value="Unassembled WGS sequence"/>
</dbReference>
<keyword evidence="10 14" id="KW-0156">Chromatin regulator</keyword>
<dbReference type="OrthoDB" id="10266039at2759"/>
<dbReference type="Gene3D" id="3.30.40.10">
    <property type="entry name" value="Zinc/RING finger domain, C3HC4 (zinc finger)"/>
    <property type="match status" value="1"/>
</dbReference>
<sequence length="640" mass="71936">MATTQQQVGSGSVPRTSSSSSLSGGRQRAGSVQGGPPAFMLTADPPSSVEELEVTALRVQNHKLAVKLHGLTKDLKRARDDITKREETDLIVRTCLRTLARHFDELDLEAREKASQPKAASKHNAPWLMLWTMPLKPTHQKDEAAPADSADLARYKLLADEVVVMRGAKVEAMRQQVMQLDTALHELRAERVSEAYVRRLPLVQEITEANTRLAAENTALNQRIAEVQEQLTAAQSARTAECRSFQDAITRLQADTKKQLKDIEDELVAVRSERDELKLRPDASSGAADPASTSKESESLVQSLQTQLKQQQGELTRLREQRETMMPHVLLKCQGVLNLDFGVVLHRSGAGVFHEVQSSDVPDAIKTLVADESKSAQEKIDVLMKELASSKANENALMEEVEVTGQSFDDIQEQNGRLIKQLKEKEARDLRHLEERLRSSRVCATLTEEKQALERKMDADRALRKAEEEHVRRVRDGDRKARADLEDVTRRFVELERQHEHTRAALAKHEQEAAAAHAQMAQTQQQVEQLQASVKEEVGKKATAEAQLTTAKEELKLLADKCAKLQTGSADEILEAQYEELKKKLTCPACCTRQKDTILLKCYHMFCETCVRNRLETRQRKCPQCSRQFGANDFHRAYLT</sequence>
<evidence type="ECO:0000313" key="19">
    <source>
        <dbReference type="Proteomes" id="UP000007799"/>
    </source>
</evidence>
<dbReference type="InterPro" id="IPR013083">
    <property type="entry name" value="Znf_RING/FYVE/PHD"/>
</dbReference>
<proteinExistence type="inferred from homology"/>
<evidence type="ECO:0000256" key="15">
    <source>
        <dbReference type="SAM" id="Coils"/>
    </source>
</evidence>
<evidence type="ECO:0000256" key="4">
    <source>
        <dbReference type="ARBA" id="ARBA00005555"/>
    </source>
</evidence>
<name>F2UJB9_SALR5</name>
<dbReference type="SMART" id="SM00184">
    <property type="entry name" value="RING"/>
    <property type="match status" value="1"/>
</dbReference>
<feature type="coiled-coil region" evidence="15">
    <location>
        <begin position="373"/>
        <end position="561"/>
    </location>
</feature>
<dbReference type="GO" id="GO:0033503">
    <property type="term" value="C:HULC complex"/>
    <property type="evidence" value="ECO:0007669"/>
    <property type="project" value="TreeGrafter"/>
</dbReference>
<comment type="subcellular location">
    <subcellularLocation>
        <location evidence="2 14">Nucleus</location>
    </subcellularLocation>
</comment>
<dbReference type="GO" id="GO:0006325">
    <property type="term" value="P:chromatin organization"/>
    <property type="evidence" value="ECO:0007669"/>
    <property type="project" value="UniProtKB-KW"/>
</dbReference>
<dbReference type="InterPro" id="IPR013956">
    <property type="entry name" value="E3_ubiquit_lig_Bre1"/>
</dbReference>
<comment type="similarity">
    <text evidence="4 14">Belongs to the BRE1 family.</text>
</comment>
<evidence type="ECO:0000256" key="10">
    <source>
        <dbReference type="ARBA" id="ARBA00022853"/>
    </source>
</evidence>
<protein>
    <recommendedName>
        <fullName evidence="14">E3 ubiquitin protein ligase</fullName>
        <ecNumber evidence="14">2.3.2.27</ecNumber>
    </recommendedName>
</protein>
<dbReference type="KEGG" id="sre:PTSG_08310"/>
<dbReference type="InterPro" id="IPR001841">
    <property type="entry name" value="Znf_RING"/>
</dbReference>
<evidence type="ECO:0000256" key="12">
    <source>
        <dbReference type="ARBA" id="ARBA00023242"/>
    </source>
</evidence>
<feature type="domain" description="RING-type" evidence="17">
    <location>
        <begin position="587"/>
        <end position="626"/>
    </location>
</feature>
<dbReference type="CDD" id="cd16499">
    <property type="entry name" value="RING-HC_Bre1-like"/>
    <property type="match status" value="1"/>
</dbReference>
<organism evidence="19">
    <name type="scientific">Salpingoeca rosetta (strain ATCC 50818 / BSB-021)</name>
    <dbReference type="NCBI Taxonomy" id="946362"/>
    <lineage>
        <taxon>Eukaryota</taxon>
        <taxon>Choanoflagellata</taxon>
        <taxon>Craspedida</taxon>
        <taxon>Salpingoecidae</taxon>
        <taxon>Salpingoeca</taxon>
    </lineage>
</organism>
<dbReference type="InterPro" id="IPR018957">
    <property type="entry name" value="Znf_C3HC4_RING-type"/>
</dbReference>
<dbReference type="AlphaFoldDB" id="F2UJB9"/>